<dbReference type="OrthoDB" id="43142at2759"/>
<dbReference type="InterPro" id="IPR024934">
    <property type="entry name" value="Rubredoxin-like_dom"/>
</dbReference>
<feature type="compositionally biased region" description="Polar residues" evidence="1">
    <location>
        <begin position="248"/>
        <end position="260"/>
    </location>
</feature>
<evidence type="ECO:0000313" key="5">
    <source>
        <dbReference type="Proteomes" id="UP000247409"/>
    </source>
</evidence>
<keyword evidence="5" id="KW-1185">Reference proteome</keyword>
<feature type="domain" description="Rubredoxin-like" evidence="3">
    <location>
        <begin position="156"/>
        <end position="198"/>
    </location>
</feature>
<keyword evidence="2" id="KW-0472">Membrane</keyword>
<evidence type="ECO:0000259" key="3">
    <source>
        <dbReference type="PROSITE" id="PS50903"/>
    </source>
</evidence>
<dbReference type="Proteomes" id="UP000247409">
    <property type="component" value="Unassembled WGS sequence"/>
</dbReference>
<comment type="caution">
    <text evidence="4">The sequence shown here is derived from an EMBL/GenBank/DDBJ whole genome shotgun (WGS) entry which is preliminary data.</text>
</comment>
<sequence length="269" mass="29010">MSQTAFVSAFSGAKLLRHSQGRGPGEQCLPVKRTHRTPRRGQQPAHMTIPAIPNAKQSARSRRVIGVVGKSATKEKKTVTVESESAQSTGIFGFKPKAHWDGIGVFPLVFAGFGVAALVIKMLKVRTGEWASGSSGVNKVTLPKSAITTQEEEAELHIFKCGGCGFEMYPARGREFKFFPDSFKCPLCGTPKSEFWDLNDPDDPRNQEEDEEDDDEQEIETELQTSEDGASETGETGSSDSLRAESGSAPSNESTGSTPTDCADSDKST</sequence>
<dbReference type="Gene3D" id="2.20.28.10">
    <property type="match status" value="1"/>
</dbReference>
<feature type="compositionally biased region" description="Acidic residues" evidence="1">
    <location>
        <begin position="208"/>
        <end position="221"/>
    </location>
</feature>
<keyword evidence="2" id="KW-1133">Transmembrane helix</keyword>
<evidence type="ECO:0000256" key="1">
    <source>
        <dbReference type="SAM" id="MobiDB-lite"/>
    </source>
</evidence>
<dbReference type="SUPFAM" id="SSF57802">
    <property type="entry name" value="Rubredoxin-like"/>
    <property type="match status" value="1"/>
</dbReference>
<reference evidence="4 5" key="1">
    <citation type="journal article" date="2018" name="Mol. Biol. Evol.">
        <title>Analysis of the draft genome of the red seaweed Gracilariopsis chorda provides insights into genome size evolution in Rhodophyta.</title>
        <authorList>
            <person name="Lee J."/>
            <person name="Yang E.C."/>
            <person name="Graf L."/>
            <person name="Yang J.H."/>
            <person name="Qiu H."/>
            <person name="Zel Zion U."/>
            <person name="Chan C.X."/>
            <person name="Stephens T.G."/>
            <person name="Weber A.P.M."/>
            <person name="Boo G.H."/>
            <person name="Boo S.M."/>
            <person name="Kim K.M."/>
            <person name="Shin Y."/>
            <person name="Jung M."/>
            <person name="Lee S.J."/>
            <person name="Yim H.S."/>
            <person name="Lee J.H."/>
            <person name="Bhattacharya D."/>
            <person name="Yoon H.S."/>
        </authorList>
    </citation>
    <scope>NUCLEOTIDE SEQUENCE [LARGE SCALE GENOMIC DNA]</scope>
    <source>
        <strain evidence="4 5">SKKU-2015</strain>
        <tissue evidence="4">Whole body</tissue>
    </source>
</reference>
<accession>A0A2V3IZA5</accession>
<keyword evidence="2" id="KW-0812">Transmembrane</keyword>
<proteinExistence type="predicted"/>
<gene>
    <name evidence="4" type="ORF">BWQ96_02802</name>
</gene>
<feature type="compositionally biased region" description="Polar residues" evidence="1">
    <location>
        <begin position="222"/>
        <end position="241"/>
    </location>
</feature>
<evidence type="ECO:0000256" key="2">
    <source>
        <dbReference type="SAM" id="Phobius"/>
    </source>
</evidence>
<dbReference type="PROSITE" id="PS50903">
    <property type="entry name" value="RUBREDOXIN_LIKE"/>
    <property type="match status" value="1"/>
</dbReference>
<evidence type="ECO:0000313" key="4">
    <source>
        <dbReference type="EMBL" id="PXF47471.1"/>
    </source>
</evidence>
<dbReference type="EMBL" id="NBIV01000024">
    <property type="protein sequence ID" value="PXF47471.1"/>
    <property type="molecule type" value="Genomic_DNA"/>
</dbReference>
<protein>
    <recommendedName>
        <fullName evidence="3">Rubredoxin-like domain-containing protein</fullName>
    </recommendedName>
</protein>
<name>A0A2V3IZA5_9FLOR</name>
<dbReference type="AlphaFoldDB" id="A0A2V3IZA5"/>
<feature type="transmembrane region" description="Helical" evidence="2">
    <location>
        <begin position="102"/>
        <end position="120"/>
    </location>
</feature>
<feature type="region of interest" description="Disordered" evidence="1">
    <location>
        <begin position="17"/>
        <end position="45"/>
    </location>
</feature>
<feature type="region of interest" description="Disordered" evidence="1">
    <location>
        <begin position="194"/>
        <end position="269"/>
    </location>
</feature>
<dbReference type="GO" id="GO:0005506">
    <property type="term" value="F:iron ion binding"/>
    <property type="evidence" value="ECO:0007669"/>
    <property type="project" value="InterPro"/>
</dbReference>
<organism evidence="4 5">
    <name type="scientific">Gracilariopsis chorda</name>
    <dbReference type="NCBI Taxonomy" id="448386"/>
    <lineage>
        <taxon>Eukaryota</taxon>
        <taxon>Rhodophyta</taxon>
        <taxon>Florideophyceae</taxon>
        <taxon>Rhodymeniophycidae</taxon>
        <taxon>Gracilariales</taxon>
        <taxon>Gracilariaceae</taxon>
        <taxon>Gracilariopsis</taxon>
    </lineage>
</organism>